<dbReference type="Proteomes" id="UP000727407">
    <property type="component" value="Unassembled WGS sequence"/>
</dbReference>
<accession>A0A8J4T413</accession>
<feature type="compositionally biased region" description="Polar residues" evidence="1">
    <location>
        <begin position="14"/>
        <end position="24"/>
    </location>
</feature>
<evidence type="ECO:0000313" key="3">
    <source>
        <dbReference type="Proteomes" id="UP000727407"/>
    </source>
</evidence>
<feature type="compositionally biased region" description="Pro residues" evidence="1">
    <location>
        <begin position="53"/>
        <end position="75"/>
    </location>
</feature>
<protein>
    <submittedName>
        <fullName evidence="2">AsmA family protein YhjG</fullName>
    </submittedName>
</protein>
<proteinExistence type="predicted"/>
<evidence type="ECO:0000256" key="1">
    <source>
        <dbReference type="SAM" id="MobiDB-lite"/>
    </source>
</evidence>
<reference evidence="2" key="1">
    <citation type="submission" date="2020-07" db="EMBL/GenBank/DDBJ databases">
        <title>Clarias magur genome sequencing, assembly and annotation.</title>
        <authorList>
            <person name="Kushwaha B."/>
            <person name="Kumar R."/>
            <person name="Das P."/>
            <person name="Joshi C.G."/>
            <person name="Kumar D."/>
            <person name="Nagpure N.S."/>
            <person name="Pandey M."/>
            <person name="Agarwal S."/>
            <person name="Srivastava S."/>
            <person name="Singh M."/>
            <person name="Sahoo L."/>
            <person name="Jayasankar P."/>
            <person name="Meher P.K."/>
            <person name="Koringa P.G."/>
            <person name="Iquebal M.A."/>
            <person name="Das S.P."/>
            <person name="Bit A."/>
            <person name="Patnaik S."/>
            <person name="Patel N."/>
            <person name="Shah T.M."/>
            <person name="Hinsu A."/>
            <person name="Jena J.K."/>
        </authorList>
    </citation>
    <scope>NUCLEOTIDE SEQUENCE</scope>
    <source>
        <strain evidence="2">CIFAMagur01</strain>
        <tissue evidence="2">Testis</tissue>
    </source>
</reference>
<feature type="region of interest" description="Disordered" evidence="1">
    <location>
        <begin position="1"/>
        <end position="75"/>
    </location>
</feature>
<comment type="caution">
    <text evidence="2">The sequence shown here is derived from an EMBL/GenBank/DDBJ whole genome shotgun (WGS) entry which is preliminary data.</text>
</comment>
<dbReference type="AlphaFoldDB" id="A0A8J4T413"/>
<evidence type="ECO:0000313" key="2">
    <source>
        <dbReference type="EMBL" id="KAF5888761.1"/>
    </source>
</evidence>
<gene>
    <name evidence="2" type="primary">yhjG</name>
    <name evidence="2" type="ORF">DAT39_021550</name>
</gene>
<name>A0A8J4T413_CLAMG</name>
<sequence length="75" mass="8003">MSSKPVRPEEKRSSTSTMDSTKTLQKGAGCRGSLASDGRIIDSDPHGRAVYVPGPPLPRPAPCPPQPYLQPTTFP</sequence>
<organism evidence="2 3">
    <name type="scientific">Clarias magur</name>
    <name type="common">Asian catfish</name>
    <name type="synonym">Macropteronotus magur</name>
    <dbReference type="NCBI Taxonomy" id="1594786"/>
    <lineage>
        <taxon>Eukaryota</taxon>
        <taxon>Metazoa</taxon>
        <taxon>Chordata</taxon>
        <taxon>Craniata</taxon>
        <taxon>Vertebrata</taxon>
        <taxon>Euteleostomi</taxon>
        <taxon>Actinopterygii</taxon>
        <taxon>Neopterygii</taxon>
        <taxon>Teleostei</taxon>
        <taxon>Ostariophysi</taxon>
        <taxon>Siluriformes</taxon>
        <taxon>Clariidae</taxon>
        <taxon>Clarias</taxon>
    </lineage>
</organism>
<dbReference type="EMBL" id="QNUK01000928">
    <property type="protein sequence ID" value="KAF5888761.1"/>
    <property type="molecule type" value="Genomic_DNA"/>
</dbReference>
<keyword evidence="3" id="KW-1185">Reference proteome</keyword>
<feature type="compositionally biased region" description="Basic and acidic residues" evidence="1">
    <location>
        <begin position="1"/>
        <end position="13"/>
    </location>
</feature>